<reference key="1">
    <citation type="submission" date="2010-11" db="EMBL/GenBank/DDBJ databases">
        <title>The complete genome of Leadbetterella byssophila DSM 17132.</title>
        <authorList>
            <consortium name="US DOE Joint Genome Institute (JGI-PGF)"/>
            <person name="Lucas S."/>
            <person name="Copeland A."/>
            <person name="Lapidus A."/>
            <person name="Glavina del Rio T."/>
            <person name="Dalin E."/>
            <person name="Tice H."/>
            <person name="Bruce D."/>
            <person name="Goodwin L."/>
            <person name="Pitluck S."/>
            <person name="Kyrpides N."/>
            <person name="Mavromatis K."/>
            <person name="Ivanova N."/>
            <person name="Teshima H."/>
            <person name="Brettin T."/>
            <person name="Detter J.C."/>
            <person name="Han C."/>
            <person name="Tapia R."/>
            <person name="Land M."/>
            <person name="Hauser L."/>
            <person name="Markowitz V."/>
            <person name="Cheng J.-F."/>
            <person name="Hugenholtz P."/>
            <person name="Woyke T."/>
            <person name="Wu D."/>
            <person name="Tindall B."/>
            <person name="Pomrenke H.G."/>
            <person name="Brambilla E."/>
            <person name="Klenk H.-P."/>
            <person name="Eisen J.A."/>
        </authorList>
    </citation>
    <scope>NUCLEOTIDE SEQUENCE [LARGE SCALE GENOMIC DNA]</scope>
    <source>
        <strain>DSM 17132</strain>
    </source>
</reference>
<evidence type="ECO:0008006" key="4">
    <source>
        <dbReference type="Google" id="ProtNLM"/>
    </source>
</evidence>
<dbReference type="RefSeq" id="WP_013410230.1">
    <property type="nucleotide sequence ID" value="NC_014655.1"/>
</dbReference>
<proteinExistence type="predicted"/>
<gene>
    <name evidence="2" type="ordered locus">Lbys_3561</name>
</gene>
<protein>
    <recommendedName>
        <fullName evidence="4">Adhesin domain-containing protein</fullName>
    </recommendedName>
</protein>
<name>E4RZ91_LEAB4</name>
<evidence type="ECO:0000256" key="1">
    <source>
        <dbReference type="SAM" id="SignalP"/>
    </source>
</evidence>
<accession>E4RZ91</accession>
<feature type="chain" id="PRO_5003185989" description="Adhesin domain-containing protein" evidence="1">
    <location>
        <begin position="18"/>
        <end position="267"/>
    </location>
</feature>
<dbReference type="AlphaFoldDB" id="E4RZ91"/>
<dbReference type="Proteomes" id="UP000007435">
    <property type="component" value="Chromosome"/>
</dbReference>
<feature type="signal peptide" evidence="1">
    <location>
        <begin position="1"/>
        <end position="17"/>
    </location>
</feature>
<dbReference type="EMBL" id="CP002305">
    <property type="protein sequence ID" value="ADQ19209.1"/>
    <property type="molecule type" value="Genomic_DNA"/>
</dbReference>
<sequence>MKKLLLLLFLGAQSLFAQKVNEQIYKEVDVTGSEMTLEVYNILGSIKVEGYAGNKILITVDKEITGITNDKEPFELGIEKKDNVVQVFTKTPYDSRNGSRNKSQQNIHLKYSIKVPHDIHLKLSTINSGDIEVARVNGTIHARNINGSIRATEVKMPSDLQTINGEINITYASNHLNGSVCKTLNGSIHVSCPAETSANIQLKTMNGHYYTDFSEEEMGRTQAVIPDKGKESGRSKLNSETHITLGKGECHMKFETMNGSIYIQKKI</sequence>
<dbReference type="KEGG" id="lby:Lbys_3561"/>
<dbReference type="eggNOG" id="COG3595">
    <property type="taxonomic scope" value="Bacteria"/>
</dbReference>
<keyword evidence="1" id="KW-0732">Signal</keyword>
<evidence type="ECO:0000313" key="2">
    <source>
        <dbReference type="EMBL" id="ADQ19209.1"/>
    </source>
</evidence>
<keyword evidence="3" id="KW-1185">Reference proteome</keyword>
<evidence type="ECO:0000313" key="3">
    <source>
        <dbReference type="Proteomes" id="UP000007435"/>
    </source>
</evidence>
<dbReference type="HOGENOM" id="CLU_085009_0_0_10"/>
<reference evidence="2 3" key="2">
    <citation type="journal article" date="2011" name="Stand. Genomic Sci.">
        <title>Complete genome sequence of Leadbetterella byssophila type strain (4M15).</title>
        <authorList>
            <person name="Abt B."/>
            <person name="Teshima H."/>
            <person name="Lucas S."/>
            <person name="Lapidus A."/>
            <person name="Del Rio T.G."/>
            <person name="Nolan M."/>
            <person name="Tice H."/>
            <person name="Cheng J.F."/>
            <person name="Pitluck S."/>
            <person name="Liolios K."/>
            <person name="Pagani I."/>
            <person name="Ivanova N."/>
            <person name="Mavromatis K."/>
            <person name="Pati A."/>
            <person name="Tapia R."/>
            <person name="Han C."/>
            <person name="Goodwin L."/>
            <person name="Chen A."/>
            <person name="Palaniappan K."/>
            <person name="Land M."/>
            <person name="Hauser L."/>
            <person name="Chang Y.J."/>
            <person name="Jeffries C.D."/>
            <person name="Rohde M."/>
            <person name="Goker M."/>
            <person name="Tindall B.J."/>
            <person name="Detter J.C."/>
            <person name="Woyke T."/>
            <person name="Bristow J."/>
            <person name="Eisen J.A."/>
            <person name="Markowitz V."/>
            <person name="Hugenholtz P."/>
            <person name="Klenk H.P."/>
            <person name="Kyrpides N.C."/>
        </authorList>
    </citation>
    <scope>NUCLEOTIDE SEQUENCE [LARGE SCALE GENOMIC DNA]</scope>
    <source>
        <strain evidence="3">DSM 17132 / JCM 16389 / KACC 11308 / NBRC 106382 / 4M15</strain>
    </source>
</reference>
<dbReference type="OrthoDB" id="937739at2"/>
<dbReference type="STRING" id="649349.Lbys_3561"/>
<organism evidence="2 3">
    <name type="scientific">Leadbetterella byssophila (strain DSM 17132 / JCM 16389 / KACC 11308 / NBRC 106382 / 4M15)</name>
    <dbReference type="NCBI Taxonomy" id="649349"/>
    <lineage>
        <taxon>Bacteria</taxon>
        <taxon>Pseudomonadati</taxon>
        <taxon>Bacteroidota</taxon>
        <taxon>Cytophagia</taxon>
        <taxon>Cytophagales</taxon>
        <taxon>Leadbetterellaceae</taxon>
        <taxon>Leadbetterella</taxon>
    </lineage>
</organism>